<keyword evidence="5" id="KW-0804">Transcription</keyword>
<dbReference type="InterPro" id="IPR013325">
    <property type="entry name" value="RNA_pol_sigma_r2"/>
</dbReference>
<dbReference type="InterPro" id="IPR013324">
    <property type="entry name" value="RNA_pol_sigma_r3/r4-like"/>
</dbReference>
<dbReference type="SUPFAM" id="SSF88946">
    <property type="entry name" value="Sigma2 domain of RNA polymerase sigma factors"/>
    <property type="match status" value="1"/>
</dbReference>
<accession>A0A318K218</accession>
<keyword evidence="9" id="KW-1185">Reference proteome</keyword>
<dbReference type="PANTHER" id="PTHR43133:SF62">
    <property type="entry name" value="RNA POLYMERASE SIGMA FACTOR SIGZ"/>
    <property type="match status" value="1"/>
</dbReference>
<keyword evidence="4" id="KW-0238">DNA-binding</keyword>
<evidence type="ECO:0000256" key="3">
    <source>
        <dbReference type="ARBA" id="ARBA00023082"/>
    </source>
</evidence>
<dbReference type="InterPro" id="IPR039425">
    <property type="entry name" value="RNA_pol_sigma-70-like"/>
</dbReference>
<dbReference type="SUPFAM" id="SSF88659">
    <property type="entry name" value="Sigma3 and sigma4 domains of RNA polymerase sigma factors"/>
    <property type="match status" value="1"/>
</dbReference>
<dbReference type="EMBL" id="QJKF01000005">
    <property type="protein sequence ID" value="PXX64308.1"/>
    <property type="molecule type" value="Genomic_DNA"/>
</dbReference>
<organism evidence="8 9">
    <name type="scientific">Nocardia tenerifensis</name>
    <dbReference type="NCBI Taxonomy" id="228006"/>
    <lineage>
        <taxon>Bacteria</taxon>
        <taxon>Bacillati</taxon>
        <taxon>Actinomycetota</taxon>
        <taxon>Actinomycetes</taxon>
        <taxon>Mycobacteriales</taxon>
        <taxon>Nocardiaceae</taxon>
        <taxon>Nocardia</taxon>
    </lineage>
</organism>
<dbReference type="GO" id="GO:0003677">
    <property type="term" value="F:DNA binding"/>
    <property type="evidence" value="ECO:0007669"/>
    <property type="project" value="UniProtKB-KW"/>
</dbReference>
<dbReference type="InterPro" id="IPR007627">
    <property type="entry name" value="RNA_pol_sigma70_r2"/>
</dbReference>
<evidence type="ECO:0000313" key="8">
    <source>
        <dbReference type="EMBL" id="PXX64308.1"/>
    </source>
</evidence>
<sequence length="192" mass="21264">MTCVRLEPVRTVPRPRPCGAHCAGLCTDEGLASILATDRGLLHWRALRALGDSGLAEQAVQEALLRGWRSCAFFDDTKGSVRAWLLTILRNVIIDMVRARAARPGDTGWDEVDELSDVRYAHPDFSDRLVDGLLVADLLALLPAQQREAVVEVILRDRAYQEVAEEFGIPVGTVKTRVHYALRSLRNLPRGA</sequence>
<evidence type="ECO:0000259" key="7">
    <source>
        <dbReference type="Pfam" id="PF04545"/>
    </source>
</evidence>
<dbReference type="GO" id="GO:0006352">
    <property type="term" value="P:DNA-templated transcription initiation"/>
    <property type="evidence" value="ECO:0007669"/>
    <property type="project" value="InterPro"/>
</dbReference>
<reference evidence="8 9" key="1">
    <citation type="submission" date="2018-05" db="EMBL/GenBank/DDBJ databases">
        <title>Genomic Encyclopedia of Type Strains, Phase IV (KMG-IV): sequencing the most valuable type-strain genomes for metagenomic binning, comparative biology and taxonomic classification.</title>
        <authorList>
            <person name="Goeker M."/>
        </authorList>
    </citation>
    <scope>NUCLEOTIDE SEQUENCE [LARGE SCALE GENOMIC DNA]</scope>
    <source>
        <strain evidence="8 9">DSM 44704</strain>
    </source>
</reference>
<comment type="similarity">
    <text evidence="1">Belongs to the sigma-70 factor family. ECF subfamily.</text>
</comment>
<dbReference type="InterPro" id="IPR014284">
    <property type="entry name" value="RNA_pol_sigma-70_dom"/>
</dbReference>
<dbReference type="Proteomes" id="UP000247569">
    <property type="component" value="Unassembled WGS sequence"/>
</dbReference>
<dbReference type="Pfam" id="PF04542">
    <property type="entry name" value="Sigma70_r2"/>
    <property type="match status" value="1"/>
</dbReference>
<dbReference type="InterPro" id="IPR007630">
    <property type="entry name" value="RNA_pol_sigma70_r4"/>
</dbReference>
<gene>
    <name evidence="8" type="ORF">DFR70_105493</name>
</gene>
<dbReference type="PANTHER" id="PTHR43133">
    <property type="entry name" value="RNA POLYMERASE ECF-TYPE SIGMA FACTO"/>
    <property type="match status" value="1"/>
</dbReference>
<dbReference type="Pfam" id="PF04545">
    <property type="entry name" value="Sigma70_r4"/>
    <property type="match status" value="1"/>
</dbReference>
<dbReference type="NCBIfam" id="TIGR02937">
    <property type="entry name" value="sigma70-ECF"/>
    <property type="match status" value="1"/>
</dbReference>
<dbReference type="CDD" id="cd06171">
    <property type="entry name" value="Sigma70_r4"/>
    <property type="match status" value="1"/>
</dbReference>
<dbReference type="InterPro" id="IPR036388">
    <property type="entry name" value="WH-like_DNA-bd_sf"/>
</dbReference>
<dbReference type="GO" id="GO:0016987">
    <property type="term" value="F:sigma factor activity"/>
    <property type="evidence" value="ECO:0007669"/>
    <property type="project" value="UniProtKB-KW"/>
</dbReference>
<dbReference type="AlphaFoldDB" id="A0A318K218"/>
<evidence type="ECO:0000256" key="1">
    <source>
        <dbReference type="ARBA" id="ARBA00010641"/>
    </source>
</evidence>
<comment type="caution">
    <text evidence="8">The sequence shown here is derived from an EMBL/GenBank/DDBJ whole genome shotgun (WGS) entry which is preliminary data.</text>
</comment>
<evidence type="ECO:0000256" key="2">
    <source>
        <dbReference type="ARBA" id="ARBA00023015"/>
    </source>
</evidence>
<keyword evidence="2" id="KW-0805">Transcription regulation</keyword>
<feature type="domain" description="RNA polymerase sigma-70 region 2" evidence="6">
    <location>
        <begin position="39"/>
        <end position="101"/>
    </location>
</feature>
<proteinExistence type="inferred from homology"/>
<evidence type="ECO:0000259" key="6">
    <source>
        <dbReference type="Pfam" id="PF04542"/>
    </source>
</evidence>
<dbReference type="Gene3D" id="1.10.10.10">
    <property type="entry name" value="Winged helix-like DNA-binding domain superfamily/Winged helix DNA-binding domain"/>
    <property type="match status" value="1"/>
</dbReference>
<name>A0A318K218_9NOCA</name>
<evidence type="ECO:0000256" key="4">
    <source>
        <dbReference type="ARBA" id="ARBA00023125"/>
    </source>
</evidence>
<feature type="domain" description="RNA polymerase sigma-70 region 4" evidence="7">
    <location>
        <begin position="138"/>
        <end position="187"/>
    </location>
</feature>
<evidence type="ECO:0000313" key="9">
    <source>
        <dbReference type="Proteomes" id="UP000247569"/>
    </source>
</evidence>
<dbReference type="Gene3D" id="1.10.1740.10">
    <property type="match status" value="1"/>
</dbReference>
<protein>
    <submittedName>
        <fullName evidence="8">RNA polymerase sigma-70 factor (ECF subfamily)</fullName>
    </submittedName>
</protein>
<keyword evidence="3" id="KW-0731">Sigma factor</keyword>
<evidence type="ECO:0000256" key="5">
    <source>
        <dbReference type="ARBA" id="ARBA00023163"/>
    </source>
</evidence>